<feature type="domain" description="Fe/B12 periplasmic-binding" evidence="3">
    <location>
        <begin position="42"/>
        <end position="286"/>
    </location>
</feature>
<feature type="signal peptide" evidence="2">
    <location>
        <begin position="1"/>
        <end position="22"/>
    </location>
</feature>
<name>A0A4R7B9M4_9NEIS</name>
<accession>A0A4R7B9M4</accession>
<evidence type="ECO:0000256" key="1">
    <source>
        <dbReference type="ARBA" id="ARBA00022729"/>
    </source>
</evidence>
<evidence type="ECO:0000313" key="5">
    <source>
        <dbReference type="Proteomes" id="UP000295611"/>
    </source>
</evidence>
<dbReference type="InterPro" id="IPR050902">
    <property type="entry name" value="ABC_Transporter_SBP"/>
</dbReference>
<keyword evidence="1 2" id="KW-0732">Signal</keyword>
<evidence type="ECO:0000256" key="2">
    <source>
        <dbReference type="SAM" id="SignalP"/>
    </source>
</evidence>
<dbReference type="EMBL" id="SNZP01000004">
    <property type="protein sequence ID" value="TDR80515.1"/>
    <property type="molecule type" value="Genomic_DNA"/>
</dbReference>
<gene>
    <name evidence="4" type="ORF">DFP86_10411</name>
</gene>
<sequence length="294" mass="31008">MQIVLQRLAVLLFLCVGLAAHAQVTARDGTGAPVTLAQPAQRIITLAPSATELAYAAGAGARMVGTVAFSDYPPAAKRLPRVGDLMGVSLEAILRLRPDLVVVWKDGTAPQLLQRLRDAQVAVFVSHPLALDDVAGELLALGKLSGTEPVASRAAAAYRQKIADLRTRYHGRPQVSVFYQMSQAPLFTVSDASYIGAVLQLCGGRNLFGALAAPAPQVGREAVVAGKPQVMLAASTQELAIWDSWKAIPAVAHGTRYAIDVDLASRPGPRLAEGAEAICATLDRARRVLGLTPR</sequence>
<dbReference type="SUPFAM" id="SSF53807">
    <property type="entry name" value="Helical backbone' metal receptor"/>
    <property type="match status" value="1"/>
</dbReference>
<dbReference type="AlphaFoldDB" id="A0A4R7B9M4"/>
<dbReference type="PANTHER" id="PTHR30535:SF34">
    <property type="entry name" value="MOLYBDATE-BINDING PROTEIN MOLA"/>
    <property type="match status" value="1"/>
</dbReference>
<dbReference type="NCBIfam" id="NF038402">
    <property type="entry name" value="TroA_like"/>
    <property type="match status" value="1"/>
</dbReference>
<dbReference type="PROSITE" id="PS50983">
    <property type="entry name" value="FE_B12_PBP"/>
    <property type="match status" value="1"/>
</dbReference>
<dbReference type="CDD" id="cd01144">
    <property type="entry name" value="BtuF"/>
    <property type="match status" value="1"/>
</dbReference>
<dbReference type="Proteomes" id="UP000295611">
    <property type="component" value="Unassembled WGS sequence"/>
</dbReference>
<reference evidence="4 5" key="1">
    <citation type="submission" date="2019-03" db="EMBL/GenBank/DDBJ databases">
        <title>Genomic Encyclopedia of Type Strains, Phase III (KMG-III): the genomes of soil and plant-associated and newly described type strains.</title>
        <authorList>
            <person name="Whitman W."/>
        </authorList>
    </citation>
    <scope>NUCLEOTIDE SEQUENCE [LARGE SCALE GENOMIC DNA]</scope>
    <source>
        <strain evidence="4 5">CECT 8976</strain>
    </source>
</reference>
<dbReference type="OrthoDB" id="6495095at2"/>
<dbReference type="InterPro" id="IPR054828">
    <property type="entry name" value="Vit_B12_bind_prot"/>
</dbReference>
<dbReference type="InterPro" id="IPR002491">
    <property type="entry name" value="ABC_transptr_periplasmic_BD"/>
</dbReference>
<proteinExistence type="predicted"/>
<dbReference type="GO" id="GO:0071281">
    <property type="term" value="P:cellular response to iron ion"/>
    <property type="evidence" value="ECO:0007669"/>
    <property type="project" value="TreeGrafter"/>
</dbReference>
<dbReference type="Gene3D" id="3.40.50.1980">
    <property type="entry name" value="Nitrogenase molybdenum iron protein domain"/>
    <property type="match status" value="2"/>
</dbReference>
<feature type="chain" id="PRO_5020623267" evidence="2">
    <location>
        <begin position="23"/>
        <end position="294"/>
    </location>
</feature>
<organism evidence="4 5">
    <name type="scientific">Paludibacterium purpuratum</name>
    <dbReference type="NCBI Taxonomy" id="1144873"/>
    <lineage>
        <taxon>Bacteria</taxon>
        <taxon>Pseudomonadati</taxon>
        <taxon>Pseudomonadota</taxon>
        <taxon>Betaproteobacteria</taxon>
        <taxon>Neisseriales</taxon>
        <taxon>Chromobacteriaceae</taxon>
        <taxon>Paludibacterium</taxon>
    </lineage>
</organism>
<dbReference type="PANTHER" id="PTHR30535">
    <property type="entry name" value="VITAMIN B12-BINDING PROTEIN"/>
    <property type="match status" value="1"/>
</dbReference>
<evidence type="ECO:0000259" key="3">
    <source>
        <dbReference type="PROSITE" id="PS50983"/>
    </source>
</evidence>
<protein>
    <submittedName>
        <fullName evidence="4">Iron complex transport system substrate-binding protein/vitamin B12 transport system substrate-binding protein</fullName>
    </submittedName>
</protein>
<keyword evidence="5" id="KW-1185">Reference proteome</keyword>
<evidence type="ECO:0000313" key="4">
    <source>
        <dbReference type="EMBL" id="TDR80515.1"/>
    </source>
</evidence>
<dbReference type="Pfam" id="PF01497">
    <property type="entry name" value="Peripla_BP_2"/>
    <property type="match status" value="1"/>
</dbReference>
<comment type="caution">
    <text evidence="4">The sequence shown here is derived from an EMBL/GenBank/DDBJ whole genome shotgun (WGS) entry which is preliminary data.</text>
</comment>